<comment type="subcellular location">
    <subcellularLocation>
        <location evidence="1">Cell envelope</location>
    </subcellularLocation>
</comment>
<proteinExistence type="inferred from homology"/>
<comment type="catalytic activity">
    <reaction evidence="10">
        <text>6 Fe(III)-[cytochrome c] + NH4(+) + 2 H2O = 6 Fe(II)-[cytochrome c] + nitrite + 8 H(+)</text>
        <dbReference type="Rhea" id="RHEA:13089"/>
        <dbReference type="Rhea" id="RHEA-COMP:10350"/>
        <dbReference type="Rhea" id="RHEA-COMP:14399"/>
        <dbReference type="ChEBI" id="CHEBI:15377"/>
        <dbReference type="ChEBI" id="CHEBI:15378"/>
        <dbReference type="ChEBI" id="CHEBI:16301"/>
        <dbReference type="ChEBI" id="CHEBI:28938"/>
        <dbReference type="ChEBI" id="CHEBI:29033"/>
        <dbReference type="ChEBI" id="CHEBI:29034"/>
        <dbReference type="EC" id="1.7.2.2"/>
    </reaction>
</comment>
<dbReference type="CDD" id="cd00548">
    <property type="entry name" value="NrfA-like"/>
    <property type="match status" value="1"/>
</dbReference>
<evidence type="ECO:0000313" key="13">
    <source>
        <dbReference type="Proteomes" id="UP000239867"/>
    </source>
</evidence>
<dbReference type="InterPro" id="IPR036280">
    <property type="entry name" value="Multihaem_cyt_sf"/>
</dbReference>
<dbReference type="AlphaFoldDB" id="A0A2L1GLG0"/>
<dbReference type="PANTHER" id="PTHR30633:SF0">
    <property type="entry name" value="CYTOCHROME C-552"/>
    <property type="match status" value="1"/>
</dbReference>
<keyword evidence="5" id="KW-0479">Metal-binding</keyword>
<keyword evidence="8" id="KW-0560">Oxidoreductase</keyword>
<comment type="similarity">
    <text evidence="2">Belongs to the cytochrome c-552 family.</text>
</comment>
<dbReference type="KEGG" id="deo:CAY53_02715"/>
<evidence type="ECO:0000313" key="12">
    <source>
        <dbReference type="EMBL" id="AVD70520.1"/>
    </source>
</evidence>
<dbReference type="InterPro" id="IPR003321">
    <property type="entry name" value="Cyt_c552"/>
</dbReference>
<evidence type="ECO:0000256" key="4">
    <source>
        <dbReference type="ARBA" id="ARBA00022617"/>
    </source>
</evidence>
<dbReference type="Gene3D" id="1.10.1130.10">
    <property type="entry name" value="Flavocytochrome C3, Chain A"/>
    <property type="match status" value="1"/>
</dbReference>
<dbReference type="GO" id="GO:0019645">
    <property type="term" value="P:anaerobic electron transport chain"/>
    <property type="evidence" value="ECO:0007669"/>
    <property type="project" value="TreeGrafter"/>
</dbReference>
<reference evidence="12" key="1">
    <citation type="submission" date="2017-05" db="EMBL/GenBank/DDBJ databases">
        <authorList>
            <person name="Song R."/>
            <person name="Chenine A.L."/>
            <person name="Ruprecht R.M."/>
        </authorList>
    </citation>
    <scope>NUCLEOTIDE SEQUENCE</scope>
    <source>
        <strain evidence="12">ORNL</strain>
    </source>
</reference>
<dbReference type="EC" id="1.7.2.2" evidence="3"/>
<organism evidence="12 13">
    <name type="scientific">Desulfobulbus oralis</name>
    <dbReference type="NCBI Taxonomy" id="1986146"/>
    <lineage>
        <taxon>Bacteria</taxon>
        <taxon>Pseudomonadati</taxon>
        <taxon>Thermodesulfobacteriota</taxon>
        <taxon>Desulfobulbia</taxon>
        <taxon>Desulfobulbales</taxon>
        <taxon>Desulfobulbaceae</taxon>
        <taxon>Desulfobulbus</taxon>
    </lineage>
</organism>
<accession>A0A2L1GLG0</accession>
<protein>
    <recommendedName>
        <fullName evidence="3">nitrite reductase (cytochrome; ammonia-forming)</fullName>
        <ecNumber evidence="3">1.7.2.2</ecNumber>
    </recommendedName>
</protein>
<dbReference type="SUPFAM" id="SSF48695">
    <property type="entry name" value="Multiheme cytochromes"/>
    <property type="match status" value="1"/>
</dbReference>
<dbReference type="Gene3D" id="1.20.140.10">
    <property type="entry name" value="Butyryl-CoA Dehydrogenase, subunit A, domain 3"/>
    <property type="match status" value="1"/>
</dbReference>
<evidence type="ECO:0000256" key="3">
    <source>
        <dbReference type="ARBA" id="ARBA00011887"/>
    </source>
</evidence>
<keyword evidence="7" id="KW-0106">Calcium</keyword>
<dbReference type="NCBIfam" id="NF008339">
    <property type="entry name" value="PRK11125.1"/>
    <property type="match status" value="1"/>
</dbReference>
<evidence type="ECO:0000256" key="8">
    <source>
        <dbReference type="ARBA" id="ARBA00023002"/>
    </source>
</evidence>
<sequence>MKKYQVVTSVSVLAIVAMLLLTVSVRENKADQARIAATPEIKAFEVRSSEWGRHYPRQYSTYMQTKKSDAFIDVLGDLEPGLVINWAGYAFSKDYSRPRGHYYMLEDQAVTLRTGAPDPAKGIPSPQPTACWTCKGPDVSRLIARDGELEFFTGTWDKYGSEVVNPVGCADCHDPKTMKLVTTRPHLKRAVDASGILKYDEATQQDMRSLVCAQCHIEYYFKPTEWTDKNGEKKVAKVNTLPWDKGLSVEAIEQYYDEIGFTDYTHKLSKAPILKAQHPDYELFRTSIHFKRGLACADCHMPYVREGGVKYTSHQILGNPLDSIGNTCLNCHHDSEEGFRAIIKRKLERKYELAKQATVSIATAHLEAQKAWELGASEEEMRPALMDIRKGQWRWDFALASHGSFFHAPEEMLRIVADATHYGQEARIKLRAILAKYGAGDYVAPDFSTKEKAQALAGIDLLKESREKTRFLNTVRKEWFNEAKKKGVFDPQGEQDMIPFISAWPVPAEDGSTEKAPMETKAAGEQTPDRQATEKL</sequence>
<feature type="region of interest" description="Disordered" evidence="11">
    <location>
        <begin position="506"/>
        <end position="536"/>
    </location>
</feature>
<dbReference type="GO" id="GO:0046872">
    <property type="term" value="F:metal ion binding"/>
    <property type="evidence" value="ECO:0007669"/>
    <property type="project" value="UniProtKB-KW"/>
</dbReference>
<dbReference type="Proteomes" id="UP000239867">
    <property type="component" value="Chromosome"/>
</dbReference>
<evidence type="ECO:0000256" key="1">
    <source>
        <dbReference type="ARBA" id="ARBA00004196"/>
    </source>
</evidence>
<keyword evidence="9" id="KW-0408">Iron</keyword>
<dbReference type="EMBL" id="CP021255">
    <property type="protein sequence ID" value="AVD70520.1"/>
    <property type="molecule type" value="Genomic_DNA"/>
</dbReference>
<evidence type="ECO:0000256" key="5">
    <source>
        <dbReference type="ARBA" id="ARBA00022723"/>
    </source>
</evidence>
<evidence type="ECO:0000256" key="9">
    <source>
        <dbReference type="ARBA" id="ARBA00023004"/>
    </source>
</evidence>
<dbReference type="PANTHER" id="PTHR30633">
    <property type="entry name" value="CYTOCHROME C-552 RESPIRATORY NITRITE REDUCTASE"/>
    <property type="match status" value="1"/>
</dbReference>
<dbReference type="PIRSF" id="PIRSF000243">
    <property type="entry name" value="Cyt_c552"/>
    <property type="match status" value="1"/>
</dbReference>
<reference evidence="12" key="2">
    <citation type="journal article" date="2018" name="MBio">
        <title>Insights into the evolution of host association through the isolation and characterization of a novel human periodontal pathobiont, Desulfobulbus oralis.</title>
        <authorList>
            <person name="Cross K.L."/>
            <person name="Chirania P."/>
            <person name="Xiong W."/>
            <person name="Beall C.J."/>
            <person name="Elkins J.G."/>
            <person name="Giannone R.J."/>
            <person name="Griffen A.L."/>
            <person name="Guss A.M."/>
            <person name="Hettich R.L."/>
            <person name="Joshi S.S."/>
            <person name="Mokrzan E.M."/>
            <person name="Martin R.K."/>
            <person name="Zhulin I.B."/>
            <person name="Leys E.J."/>
            <person name="Podar M."/>
        </authorList>
    </citation>
    <scope>NUCLEOTIDE SEQUENCE [LARGE SCALE GENOMIC DNA]</scope>
    <source>
        <strain evidence="12">ORNL</strain>
    </source>
</reference>
<keyword evidence="4" id="KW-0349">Heme</keyword>
<evidence type="ECO:0000256" key="2">
    <source>
        <dbReference type="ARBA" id="ARBA00009288"/>
    </source>
</evidence>
<dbReference type="OrthoDB" id="9780421at2"/>
<keyword evidence="6" id="KW-0732">Signal</keyword>
<dbReference type="GO" id="GO:0030288">
    <property type="term" value="C:outer membrane-bounded periplasmic space"/>
    <property type="evidence" value="ECO:0007669"/>
    <property type="project" value="TreeGrafter"/>
</dbReference>
<dbReference type="RefSeq" id="WP_104935821.1">
    <property type="nucleotide sequence ID" value="NZ_CP021255.1"/>
</dbReference>
<feature type="compositionally biased region" description="Basic and acidic residues" evidence="11">
    <location>
        <begin position="527"/>
        <end position="536"/>
    </location>
</feature>
<evidence type="ECO:0000256" key="11">
    <source>
        <dbReference type="SAM" id="MobiDB-lite"/>
    </source>
</evidence>
<dbReference type="GO" id="GO:0020037">
    <property type="term" value="F:heme binding"/>
    <property type="evidence" value="ECO:0007669"/>
    <property type="project" value="TreeGrafter"/>
</dbReference>
<evidence type="ECO:0000256" key="7">
    <source>
        <dbReference type="ARBA" id="ARBA00022837"/>
    </source>
</evidence>
<dbReference type="Pfam" id="PF02335">
    <property type="entry name" value="Cytochrom_C552"/>
    <property type="match status" value="1"/>
</dbReference>
<evidence type="ECO:0000256" key="6">
    <source>
        <dbReference type="ARBA" id="ARBA00022729"/>
    </source>
</evidence>
<keyword evidence="13" id="KW-1185">Reference proteome</keyword>
<evidence type="ECO:0000256" key="10">
    <source>
        <dbReference type="ARBA" id="ARBA00049131"/>
    </source>
</evidence>
<dbReference type="GO" id="GO:0042279">
    <property type="term" value="F:nitrite reductase (cytochrome, ammonia-forming) activity"/>
    <property type="evidence" value="ECO:0007669"/>
    <property type="project" value="UniProtKB-EC"/>
</dbReference>
<gene>
    <name evidence="12" type="ORF">CAY53_02715</name>
</gene>
<name>A0A2L1GLG0_9BACT</name>